<dbReference type="EMBL" id="CP104694">
    <property type="protein sequence ID" value="UXI65820.1"/>
    <property type="molecule type" value="Genomic_DNA"/>
</dbReference>
<sequence length="434" mass="46337">MDKVDHPGRRRLLQAAVGLGCLPLARLAGATPRSALGTPFPTWRRAMAANTWRAIPAANTLQQIDPARNPQLNPYLVGNPNDNRGPWGGALGQAGVILPWCGACYDNGSGTLWLPLGGGHGDYAGNEAYGICLADEIPQWRMPRPPSGSMPLGQITLADGQEATGNYADGRPRAIHSYNKHVYLPGRGPFCAVQGATFQSGQAGTQRSLLLNTSNGEWEVRTTHPAAAVEYGGACYDATRDAVWWIGAGTAWLTRYDVASNQWDVFTGGTQANYWNYHALTHAPQHDILVMLSAALPQGFAIWDATTAQLTHPGATNSWPAHLGQPGGQAGCQWVPGLNAVALWHNRNVATTSAVTLLRAPADPRSQPWTWDTLPVAAGNTVTPTIGQANGTFGRFGYAPGLDGFYLLNDVDEPVYFFALSDGDLIFANGFEAA</sequence>
<dbReference type="Proteomes" id="UP001064632">
    <property type="component" value="Chromosome"/>
</dbReference>
<reference evidence="1" key="1">
    <citation type="submission" date="2022-09" db="EMBL/GenBank/DDBJ databases">
        <title>Tahibacter sp. nov., isolated from a fresh water.</title>
        <authorList>
            <person name="Baek J.H."/>
            <person name="Lee J.K."/>
            <person name="Kim J.M."/>
            <person name="Jeon C.O."/>
        </authorList>
    </citation>
    <scope>NUCLEOTIDE SEQUENCE</scope>
    <source>
        <strain evidence="1">W38</strain>
    </source>
</reference>
<accession>A0ABY6B7E5</accession>
<evidence type="ECO:0000313" key="2">
    <source>
        <dbReference type="Proteomes" id="UP001064632"/>
    </source>
</evidence>
<organism evidence="1 2">
    <name type="scientific">Tahibacter amnicola</name>
    <dbReference type="NCBI Taxonomy" id="2976241"/>
    <lineage>
        <taxon>Bacteria</taxon>
        <taxon>Pseudomonadati</taxon>
        <taxon>Pseudomonadota</taxon>
        <taxon>Gammaproteobacteria</taxon>
        <taxon>Lysobacterales</taxon>
        <taxon>Rhodanobacteraceae</taxon>
        <taxon>Tahibacter</taxon>
    </lineage>
</organism>
<dbReference type="RefSeq" id="WP_261692816.1">
    <property type="nucleotide sequence ID" value="NZ_CP104694.1"/>
</dbReference>
<keyword evidence="2" id="KW-1185">Reference proteome</keyword>
<gene>
    <name evidence="1" type="ORF">N4264_13715</name>
</gene>
<evidence type="ECO:0000313" key="1">
    <source>
        <dbReference type="EMBL" id="UXI65820.1"/>
    </source>
</evidence>
<evidence type="ECO:0008006" key="3">
    <source>
        <dbReference type="Google" id="ProtNLM"/>
    </source>
</evidence>
<name>A0ABY6B7E5_9GAMM</name>
<proteinExistence type="predicted"/>
<protein>
    <recommendedName>
        <fullName evidence="3">DUF4185 domain-containing protein</fullName>
    </recommendedName>
</protein>